<dbReference type="Pfam" id="PF01209">
    <property type="entry name" value="Ubie_methyltran"/>
    <property type="match status" value="1"/>
</dbReference>
<dbReference type="NCBIfam" id="TIGR01934">
    <property type="entry name" value="MenG_MenH_UbiE"/>
    <property type="match status" value="1"/>
</dbReference>
<dbReference type="NCBIfam" id="NF001244">
    <property type="entry name" value="PRK00216.1-5"/>
    <property type="match status" value="1"/>
</dbReference>
<evidence type="ECO:0000256" key="4">
    <source>
        <dbReference type="ARBA" id="ARBA00022691"/>
    </source>
</evidence>
<comment type="function">
    <text evidence="5">Methyltransferase required for the conversion of demethylmenaquinol (DMKH2) to menaquinol (MKH2).</text>
</comment>
<dbReference type="EMBL" id="MQWD01000001">
    <property type="protein sequence ID" value="PAP77904.1"/>
    <property type="molecule type" value="Genomic_DNA"/>
</dbReference>
<comment type="catalytic activity">
    <reaction evidence="5">
        <text>a 2-demethylmenaquinol + S-adenosyl-L-methionine = a menaquinol + S-adenosyl-L-homocysteine + H(+)</text>
        <dbReference type="Rhea" id="RHEA:42640"/>
        <dbReference type="Rhea" id="RHEA-COMP:9539"/>
        <dbReference type="Rhea" id="RHEA-COMP:9563"/>
        <dbReference type="ChEBI" id="CHEBI:15378"/>
        <dbReference type="ChEBI" id="CHEBI:18151"/>
        <dbReference type="ChEBI" id="CHEBI:55437"/>
        <dbReference type="ChEBI" id="CHEBI:57856"/>
        <dbReference type="ChEBI" id="CHEBI:59789"/>
        <dbReference type="EC" id="2.1.1.163"/>
    </reaction>
</comment>
<dbReference type="PROSITE" id="PS01184">
    <property type="entry name" value="UBIE_2"/>
    <property type="match status" value="1"/>
</dbReference>
<feature type="binding site" evidence="5">
    <location>
        <begin position="115"/>
        <end position="116"/>
    </location>
    <ligand>
        <name>S-adenosyl-L-methionine</name>
        <dbReference type="ChEBI" id="CHEBI:59789"/>
    </ligand>
</feature>
<dbReference type="GO" id="GO:0009234">
    <property type="term" value="P:menaquinone biosynthetic process"/>
    <property type="evidence" value="ECO:0007669"/>
    <property type="project" value="UniProtKB-UniRule"/>
</dbReference>
<keyword evidence="2 5" id="KW-0489">Methyltransferase</keyword>
<name>A0A271J4C9_9BACT</name>
<dbReference type="RefSeq" id="WP_425442619.1">
    <property type="nucleotide sequence ID" value="NZ_MQWD01000001.1"/>
</dbReference>
<comment type="similarity">
    <text evidence="5">Belongs to the class I-like SAM-binding methyltransferase superfamily. MenG/UbiE family.</text>
</comment>
<comment type="caution">
    <text evidence="6">The sequence shown here is derived from an EMBL/GenBank/DDBJ whole genome shotgun (WGS) entry which is preliminary data.</text>
</comment>
<keyword evidence="7" id="KW-1185">Reference proteome</keyword>
<feature type="binding site" evidence="5">
    <location>
        <position position="69"/>
    </location>
    <ligand>
        <name>S-adenosyl-L-methionine</name>
        <dbReference type="ChEBI" id="CHEBI:59789"/>
    </ligand>
</feature>
<feature type="binding site" evidence="5">
    <location>
        <position position="87"/>
    </location>
    <ligand>
        <name>S-adenosyl-L-methionine</name>
        <dbReference type="ChEBI" id="CHEBI:59789"/>
    </ligand>
</feature>
<evidence type="ECO:0000256" key="1">
    <source>
        <dbReference type="ARBA" id="ARBA00022428"/>
    </source>
</evidence>
<keyword evidence="4 5" id="KW-0949">S-adenosyl-L-methionine</keyword>
<keyword evidence="3 5" id="KW-0808">Transferase</keyword>
<dbReference type="PANTHER" id="PTHR43591">
    <property type="entry name" value="METHYLTRANSFERASE"/>
    <property type="match status" value="1"/>
</dbReference>
<gene>
    <name evidence="5" type="primary">menG</name>
    <name evidence="6" type="ORF">BSZ37_16380</name>
</gene>
<protein>
    <recommendedName>
        <fullName evidence="5">Demethylmenaquinone methyltransferase</fullName>
        <ecNumber evidence="5">2.1.1.163</ecNumber>
    </recommendedName>
</protein>
<keyword evidence="1 5" id="KW-0474">Menaquinone biosynthesis</keyword>
<dbReference type="HAMAP" id="MF_01813">
    <property type="entry name" value="MenG_UbiE_methyltr"/>
    <property type="match status" value="1"/>
</dbReference>
<proteinExistence type="inferred from homology"/>
<evidence type="ECO:0000256" key="5">
    <source>
        <dbReference type="HAMAP-Rule" id="MF_01813"/>
    </source>
</evidence>
<dbReference type="PANTHER" id="PTHR43591:SF24">
    <property type="entry name" value="2-METHOXY-6-POLYPRENYL-1,4-BENZOQUINOL METHYLASE, MITOCHONDRIAL"/>
    <property type="match status" value="1"/>
</dbReference>
<dbReference type="CDD" id="cd02440">
    <property type="entry name" value="AdoMet_MTases"/>
    <property type="match status" value="1"/>
</dbReference>
<accession>A0A271J4C9</accession>
<dbReference type="InterPro" id="IPR004033">
    <property type="entry name" value="UbiE/COQ5_MeTrFase"/>
</dbReference>
<evidence type="ECO:0000313" key="7">
    <source>
        <dbReference type="Proteomes" id="UP000216339"/>
    </source>
</evidence>
<reference evidence="6 7" key="1">
    <citation type="submission" date="2016-11" db="EMBL/GenBank/DDBJ databases">
        <title>Study of marine rhodopsin-containing bacteria.</title>
        <authorList>
            <person name="Yoshizawa S."/>
            <person name="Kumagai Y."/>
            <person name="Kogure K."/>
        </authorList>
    </citation>
    <scope>NUCLEOTIDE SEQUENCE [LARGE SCALE GENOMIC DNA]</scope>
    <source>
        <strain evidence="6 7">SAORIC-28</strain>
    </source>
</reference>
<dbReference type="GO" id="GO:0043770">
    <property type="term" value="F:demethylmenaquinone methyltransferase activity"/>
    <property type="evidence" value="ECO:0007669"/>
    <property type="project" value="UniProtKB-UniRule"/>
</dbReference>
<dbReference type="GO" id="GO:0032259">
    <property type="term" value="P:methylation"/>
    <property type="evidence" value="ECO:0007669"/>
    <property type="project" value="UniProtKB-KW"/>
</dbReference>
<dbReference type="InterPro" id="IPR023576">
    <property type="entry name" value="UbiE/COQ5_MeTrFase_CS"/>
</dbReference>
<dbReference type="Gene3D" id="3.40.50.150">
    <property type="entry name" value="Vaccinia Virus protein VP39"/>
    <property type="match status" value="1"/>
</dbReference>
<dbReference type="SUPFAM" id="SSF53335">
    <property type="entry name" value="S-adenosyl-L-methionine-dependent methyltransferases"/>
    <property type="match status" value="1"/>
</dbReference>
<sequence length="242" mass="26276">MVTKPPIGQAPGKREHVEAMFDEIAPRYDLLNRVLSFGIDVRWRKQAVAFLAEAIDGRPERLLDVATGTADLAIEALRLGGDVVGVDISEGMLSGGREKIQKRGLTDRVTLVQGDAADLPFEDDRFDGALVAFGVRNFEDLQAGLEGIRRVLRPGAPLVILEFSHPTAFPVKQGYEFYSKHVLPRVGKAVSGSSEAYEYLPESVAAFPDGEDFLAVMRAAGYSAPAVKPLTFGISSLYRGRA</sequence>
<evidence type="ECO:0000313" key="6">
    <source>
        <dbReference type="EMBL" id="PAP77904.1"/>
    </source>
</evidence>
<organism evidence="6 7">
    <name type="scientific">Rubrivirga marina</name>
    <dbReference type="NCBI Taxonomy" id="1196024"/>
    <lineage>
        <taxon>Bacteria</taxon>
        <taxon>Pseudomonadati</taxon>
        <taxon>Rhodothermota</taxon>
        <taxon>Rhodothermia</taxon>
        <taxon>Rhodothermales</taxon>
        <taxon>Rubricoccaceae</taxon>
        <taxon>Rubrivirga</taxon>
    </lineage>
</organism>
<dbReference type="PROSITE" id="PS51608">
    <property type="entry name" value="SAM_MT_UBIE"/>
    <property type="match status" value="1"/>
</dbReference>
<evidence type="ECO:0000256" key="2">
    <source>
        <dbReference type="ARBA" id="ARBA00022603"/>
    </source>
</evidence>
<comment type="pathway">
    <text evidence="5">Quinol/quinone metabolism; menaquinone biosynthesis; menaquinol from 1,4-dihydroxy-2-naphthoate: step 2/2.</text>
</comment>
<comment type="caution">
    <text evidence="5">Lacks conserved residue(s) required for the propagation of feature annotation.</text>
</comment>
<dbReference type="AlphaFoldDB" id="A0A271J4C9"/>
<dbReference type="EC" id="2.1.1.163" evidence="5"/>
<dbReference type="UniPathway" id="UPA00079">
    <property type="reaction ID" value="UER00169"/>
</dbReference>
<dbReference type="InterPro" id="IPR029063">
    <property type="entry name" value="SAM-dependent_MTases_sf"/>
</dbReference>
<dbReference type="PROSITE" id="PS01183">
    <property type="entry name" value="UBIE_1"/>
    <property type="match status" value="1"/>
</dbReference>
<dbReference type="Proteomes" id="UP000216339">
    <property type="component" value="Unassembled WGS sequence"/>
</dbReference>
<evidence type="ECO:0000256" key="3">
    <source>
        <dbReference type="ARBA" id="ARBA00022679"/>
    </source>
</evidence>